<dbReference type="eggNOG" id="COG1988">
    <property type="taxonomic scope" value="Bacteria"/>
</dbReference>
<proteinExistence type="predicted"/>
<dbReference type="PANTHER" id="PTHR35531">
    <property type="entry name" value="INNER MEMBRANE PROTEIN YBCI-RELATED"/>
    <property type="match status" value="1"/>
</dbReference>
<dbReference type="STRING" id="649747.HMPREF0083_04722"/>
<keyword evidence="1" id="KW-1133">Transmembrane helix</keyword>
<organism evidence="2 3">
    <name type="scientific">Aneurinibacillus aneurinilyticus ATCC 12856</name>
    <dbReference type="NCBI Taxonomy" id="649747"/>
    <lineage>
        <taxon>Bacteria</taxon>
        <taxon>Bacillati</taxon>
        <taxon>Bacillota</taxon>
        <taxon>Bacilli</taxon>
        <taxon>Bacillales</taxon>
        <taxon>Paenibacillaceae</taxon>
        <taxon>Aneurinibacillus group</taxon>
        <taxon>Aneurinibacillus</taxon>
    </lineage>
</organism>
<evidence type="ECO:0000313" key="3">
    <source>
        <dbReference type="Proteomes" id="UP000016511"/>
    </source>
</evidence>
<evidence type="ECO:0000313" key="2">
    <source>
        <dbReference type="EMBL" id="ERI07251.1"/>
    </source>
</evidence>
<keyword evidence="1" id="KW-0472">Membrane</keyword>
<keyword evidence="2" id="KW-0378">Hydrolase</keyword>
<dbReference type="Pfam" id="PF04307">
    <property type="entry name" value="YdjM"/>
    <property type="match status" value="1"/>
</dbReference>
<feature type="transmembrane region" description="Helical" evidence="1">
    <location>
        <begin position="7"/>
        <end position="28"/>
    </location>
</feature>
<keyword evidence="1" id="KW-0812">Transmembrane</keyword>
<dbReference type="InterPro" id="IPR007404">
    <property type="entry name" value="YdjM-like"/>
</dbReference>
<dbReference type="PANTHER" id="PTHR35531:SF1">
    <property type="entry name" value="INNER MEMBRANE PROTEIN YBCI-RELATED"/>
    <property type="match status" value="1"/>
</dbReference>
<dbReference type="HOGENOM" id="CLU_097802_1_1_9"/>
<name>U1Y8V5_ANEAE</name>
<dbReference type="AlphaFoldDB" id="U1Y8V5"/>
<reference evidence="2 3" key="1">
    <citation type="submission" date="2013-08" db="EMBL/GenBank/DDBJ databases">
        <authorList>
            <person name="Weinstock G."/>
            <person name="Sodergren E."/>
            <person name="Wylie T."/>
            <person name="Fulton L."/>
            <person name="Fulton R."/>
            <person name="Fronick C."/>
            <person name="O'Laughlin M."/>
            <person name="Godfrey J."/>
            <person name="Miner T."/>
            <person name="Herter B."/>
            <person name="Appelbaum E."/>
            <person name="Cordes M."/>
            <person name="Lek S."/>
            <person name="Wollam A."/>
            <person name="Pepin K.H."/>
            <person name="Palsikar V.B."/>
            <person name="Mitreva M."/>
            <person name="Wilson R.K."/>
        </authorList>
    </citation>
    <scope>NUCLEOTIDE SEQUENCE [LARGE SCALE GENOMIC DNA]</scope>
    <source>
        <strain evidence="2 3">ATCC 12856</strain>
    </source>
</reference>
<feature type="transmembrane region" description="Helical" evidence="1">
    <location>
        <begin position="99"/>
        <end position="119"/>
    </location>
</feature>
<comment type="caution">
    <text evidence="2">The sequence shown here is derived from an EMBL/GenBank/DDBJ whole genome shotgun (WGS) entry which is preliminary data.</text>
</comment>
<dbReference type="Proteomes" id="UP000016511">
    <property type="component" value="Unassembled WGS sequence"/>
</dbReference>
<dbReference type="EMBL" id="AWSJ01000287">
    <property type="protein sequence ID" value="ERI07251.1"/>
    <property type="molecule type" value="Genomic_DNA"/>
</dbReference>
<dbReference type="RefSeq" id="WP_021624138.1">
    <property type="nucleotide sequence ID" value="NZ_KE952892.1"/>
</dbReference>
<dbReference type="GeneID" id="92841220"/>
<evidence type="ECO:0000256" key="1">
    <source>
        <dbReference type="SAM" id="Phobius"/>
    </source>
</evidence>
<gene>
    <name evidence="2" type="ORF">HMPREF0083_04722</name>
</gene>
<protein>
    <submittedName>
        <fullName evidence="2">Putative membrane-bound metal-dependent hydrolase</fullName>
    </submittedName>
</protein>
<sequence length="187" mass="20787">MLKKTHLAFGSVCGLAVLPYLPVLGIHIPEPSLSMQTPGFETYGAAVLLGALLPDIDKKGTAISRRVPVLPWLFSKVFGHRTALHSLLFVWLLYTYLPYWLPMPFVIGLVIGVLSHLLGDMMTHQGIRLLWPLPFDIRLPITFETGGKIEYVILKVLTVVAAYQVADITSLLPWIIKGFYAIMYALG</sequence>
<keyword evidence="3" id="KW-1185">Reference proteome</keyword>
<dbReference type="GO" id="GO:0016787">
    <property type="term" value="F:hydrolase activity"/>
    <property type="evidence" value="ECO:0007669"/>
    <property type="project" value="UniProtKB-KW"/>
</dbReference>
<accession>U1Y8V5</accession>
<dbReference type="PATRIC" id="fig|649747.3.peg.4252"/>